<dbReference type="InterPro" id="IPR058058">
    <property type="entry name" value="CBU_0592-like"/>
</dbReference>
<proteinExistence type="predicted"/>
<sequence>MSTADFIGIVGVICYQVAYAGLQLGRLQRDGKFYFYLNLFGPCCLLYSLVFHFNLAAAVSQLLWLMWSVVGVVVTARARRRQAVPTAGSGGDPDRSAALGSNSPM</sequence>
<keyword evidence="2" id="KW-0812">Transmembrane</keyword>
<feature type="domain" description="CBU-0592-like" evidence="3">
    <location>
        <begin position="4"/>
        <end position="79"/>
    </location>
</feature>
<dbReference type="EMBL" id="CAJZAI010000004">
    <property type="protein sequence ID" value="CAG9172258.1"/>
    <property type="molecule type" value="Genomic_DNA"/>
</dbReference>
<name>A0ABN7YFP3_9BURK</name>
<keyword evidence="2" id="KW-0472">Membrane</keyword>
<comment type="caution">
    <text evidence="4">The sequence shown here is derived from an EMBL/GenBank/DDBJ whole genome shotgun (WGS) entry which is preliminary data.</text>
</comment>
<accession>A0ABN7YFP3</accession>
<feature type="transmembrane region" description="Helical" evidence="2">
    <location>
        <begin position="34"/>
        <end position="53"/>
    </location>
</feature>
<evidence type="ECO:0000256" key="2">
    <source>
        <dbReference type="SAM" id="Phobius"/>
    </source>
</evidence>
<feature type="transmembrane region" description="Helical" evidence="2">
    <location>
        <begin position="59"/>
        <end position="76"/>
    </location>
</feature>
<evidence type="ECO:0000313" key="4">
    <source>
        <dbReference type="EMBL" id="CAG9172258.1"/>
    </source>
</evidence>
<evidence type="ECO:0000313" key="5">
    <source>
        <dbReference type="Proteomes" id="UP000727654"/>
    </source>
</evidence>
<keyword evidence="5" id="KW-1185">Reference proteome</keyword>
<feature type="region of interest" description="Disordered" evidence="1">
    <location>
        <begin position="81"/>
        <end position="105"/>
    </location>
</feature>
<reference evidence="4 5" key="1">
    <citation type="submission" date="2021-08" db="EMBL/GenBank/DDBJ databases">
        <authorList>
            <person name="Peeters C."/>
        </authorList>
    </citation>
    <scope>NUCLEOTIDE SEQUENCE [LARGE SCALE GENOMIC DNA]</scope>
    <source>
        <strain evidence="4 5">LMG 23992</strain>
    </source>
</reference>
<dbReference type="NCBIfam" id="NF047864">
    <property type="entry name" value="CBU_0592_membra"/>
    <property type="match status" value="1"/>
</dbReference>
<dbReference type="Pfam" id="PF26604">
    <property type="entry name" value="CBU_0592"/>
    <property type="match status" value="1"/>
</dbReference>
<protein>
    <recommendedName>
        <fullName evidence="3">CBU-0592-like domain-containing protein</fullName>
    </recommendedName>
</protein>
<organism evidence="4 5">
    <name type="scientific">Cupriavidus laharis</name>
    <dbReference type="NCBI Taxonomy" id="151654"/>
    <lineage>
        <taxon>Bacteria</taxon>
        <taxon>Pseudomonadati</taxon>
        <taxon>Pseudomonadota</taxon>
        <taxon>Betaproteobacteria</taxon>
        <taxon>Burkholderiales</taxon>
        <taxon>Burkholderiaceae</taxon>
        <taxon>Cupriavidus</taxon>
    </lineage>
</organism>
<dbReference type="RefSeq" id="WP_224079794.1">
    <property type="nucleotide sequence ID" value="NZ_CAJZAI010000004.1"/>
</dbReference>
<feature type="transmembrane region" description="Helical" evidence="2">
    <location>
        <begin position="6"/>
        <end position="22"/>
    </location>
</feature>
<keyword evidence="2" id="KW-1133">Transmembrane helix</keyword>
<gene>
    <name evidence="4" type="ORF">LMG23992_02171</name>
</gene>
<evidence type="ECO:0000259" key="3">
    <source>
        <dbReference type="Pfam" id="PF26604"/>
    </source>
</evidence>
<dbReference type="Proteomes" id="UP000727654">
    <property type="component" value="Unassembled WGS sequence"/>
</dbReference>
<evidence type="ECO:0000256" key="1">
    <source>
        <dbReference type="SAM" id="MobiDB-lite"/>
    </source>
</evidence>